<dbReference type="AlphaFoldDB" id="A0A023DHB2"/>
<protein>
    <submittedName>
        <fullName evidence="1">Uncharacterized protein</fullName>
    </submittedName>
</protein>
<keyword evidence="2" id="KW-1185">Reference proteome</keyword>
<organism evidence="1 2">
    <name type="scientific">Parageobacillus caldoxylosilyticus NBRC 107762</name>
    <dbReference type="NCBI Taxonomy" id="1220594"/>
    <lineage>
        <taxon>Bacteria</taxon>
        <taxon>Bacillati</taxon>
        <taxon>Bacillota</taxon>
        <taxon>Bacilli</taxon>
        <taxon>Bacillales</taxon>
        <taxon>Anoxybacillaceae</taxon>
        <taxon>Saccharococcus</taxon>
    </lineage>
</organism>
<evidence type="ECO:0000313" key="1">
    <source>
        <dbReference type="EMBL" id="GAJ40647.1"/>
    </source>
</evidence>
<evidence type="ECO:0000313" key="2">
    <source>
        <dbReference type="Proteomes" id="UP000023561"/>
    </source>
</evidence>
<comment type="caution">
    <text evidence="1">The sequence shown here is derived from an EMBL/GenBank/DDBJ whole genome shotgun (WGS) entry which is preliminary data.</text>
</comment>
<proteinExistence type="predicted"/>
<dbReference type="RefSeq" id="WP_042410542.1">
    <property type="nucleotide sequence ID" value="NZ_BAWO01000048.1"/>
</dbReference>
<sequence>MRKQEVVEGLDRPIGVMPMLLTGSIKKASDAFIERKKTAFFRAEASSMEMVRNSHLFME</sequence>
<reference evidence="1 2" key="1">
    <citation type="submission" date="2014-04" db="EMBL/GenBank/DDBJ databases">
        <title>Whole genome shotgun sequence of Geobacillus caldoxylosilyticus NBRC 107762.</title>
        <authorList>
            <person name="Hosoyama A."/>
            <person name="Hosoyama Y."/>
            <person name="Katano-Makiyama Y."/>
            <person name="Tsuchikane K."/>
            <person name="Ohji S."/>
            <person name="Ichikawa N."/>
            <person name="Yamazoe A."/>
            <person name="Fujita N."/>
        </authorList>
    </citation>
    <scope>NUCLEOTIDE SEQUENCE [LARGE SCALE GENOMIC DNA]</scope>
    <source>
        <strain evidence="1 2">NBRC 107762</strain>
    </source>
</reference>
<dbReference type="Proteomes" id="UP000023561">
    <property type="component" value="Unassembled WGS sequence"/>
</dbReference>
<dbReference type="EMBL" id="BAWO01000048">
    <property type="protein sequence ID" value="GAJ40647.1"/>
    <property type="molecule type" value="Genomic_DNA"/>
</dbReference>
<accession>A0A023DHB2</accession>
<gene>
    <name evidence="1" type="ORF">GCA01S_048_00140</name>
</gene>
<name>A0A023DHB2_9BACL</name>